<dbReference type="EMBL" id="JABDTM020021533">
    <property type="protein sequence ID" value="KAH0816449.1"/>
    <property type="molecule type" value="Genomic_DNA"/>
</dbReference>
<reference evidence="2" key="1">
    <citation type="journal article" date="2020" name="J Insects Food Feed">
        <title>The yellow mealworm (Tenebrio molitor) genome: a resource for the emerging insects as food and feed industry.</title>
        <authorList>
            <person name="Eriksson T."/>
            <person name="Andere A."/>
            <person name="Kelstrup H."/>
            <person name="Emery V."/>
            <person name="Picard C."/>
        </authorList>
    </citation>
    <scope>NUCLEOTIDE SEQUENCE</scope>
    <source>
        <strain evidence="2">Stoneville</strain>
        <tissue evidence="2">Whole head</tissue>
    </source>
</reference>
<dbReference type="Proteomes" id="UP000719412">
    <property type="component" value="Unassembled WGS sequence"/>
</dbReference>
<reference evidence="2" key="2">
    <citation type="submission" date="2021-08" db="EMBL/GenBank/DDBJ databases">
        <authorList>
            <person name="Eriksson T."/>
        </authorList>
    </citation>
    <scope>NUCLEOTIDE SEQUENCE</scope>
    <source>
        <strain evidence="2">Stoneville</strain>
        <tissue evidence="2">Whole head</tissue>
    </source>
</reference>
<organism evidence="2 3">
    <name type="scientific">Tenebrio molitor</name>
    <name type="common">Yellow mealworm beetle</name>
    <dbReference type="NCBI Taxonomy" id="7067"/>
    <lineage>
        <taxon>Eukaryota</taxon>
        <taxon>Metazoa</taxon>
        <taxon>Ecdysozoa</taxon>
        <taxon>Arthropoda</taxon>
        <taxon>Hexapoda</taxon>
        <taxon>Insecta</taxon>
        <taxon>Pterygota</taxon>
        <taxon>Neoptera</taxon>
        <taxon>Endopterygota</taxon>
        <taxon>Coleoptera</taxon>
        <taxon>Polyphaga</taxon>
        <taxon>Cucujiformia</taxon>
        <taxon>Tenebrionidae</taxon>
        <taxon>Tenebrio</taxon>
    </lineage>
</organism>
<proteinExistence type="predicted"/>
<accession>A0A8J6HKP3</accession>
<sequence>MRPRASQSRVRLWEDDDGPTNDAARRRLASEWETADVQTRASGLRRCVRTTTLPGKYSRNVVKMGTGLTQ</sequence>
<evidence type="ECO:0000256" key="1">
    <source>
        <dbReference type="SAM" id="MobiDB-lite"/>
    </source>
</evidence>
<evidence type="ECO:0000313" key="3">
    <source>
        <dbReference type="Proteomes" id="UP000719412"/>
    </source>
</evidence>
<protein>
    <submittedName>
        <fullName evidence="2">Uncharacterized protein</fullName>
    </submittedName>
</protein>
<name>A0A8J6HKP3_TENMO</name>
<dbReference type="AlphaFoldDB" id="A0A8J6HKP3"/>
<evidence type="ECO:0000313" key="2">
    <source>
        <dbReference type="EMBL" id="KAH0816449.1"/>
    </source>
</evidence>
<comment type="caution">
    <text evidence="2">The sequence shown here is derived from an EMBL/GenBank/DDBJ whole genome shotgun (WGS) entry which is preliminary data.</text>
</comment>
<keyword evidence="3" id="KW-1185">Reference proteome</keyword>
<feature type="region of interest" description="Disordered" evidence="1">
    <location>
        <begin position="1"/>
        <end position="22"/>
    </location>
</feature>
<gene>
    <name evidence="2" type="ORF">GEV33_006342</name>
</gene>